<name>A0A4Q9N409_9APHY</name>
<organism evidence="1">
    <name type="scientific">Dichomitus squalens</name>
    <dbReference type="NCBI Taxonomy" id="114155"/>
    <lineage>
        <taxon>Eukaryota</taxon>
        <taxon>Fungi</taxon>
        <taxon>Dikarya</taxon>
        <taxon>Basidiomycota</taxon>
        <taxon>Agaricomycotina</taxon>
        <taxon>Agaricomycetes</taxon>
        <taxon>Polyporales</taxon>
        <taxon>Polyporaceae</taxon>
        <taxon>Dichomitus</taxon>
    </lineage>
</organism>
<sequence>MQRRCTNCLAGGAAQAVVGGQATRRCSIFQVRDRKPQRVSLTGSSPCFCASLKPHQPPCCVKSNVPDWTLGGRIAFRVVPRGRRPPGAVN</sequence>
<reference evidence="1" key="1">
    <citation type="submission" date="2019-01" db="EMBL/GenBank/DDBJ databases">
        <title>Draft genome sequences of three monokaryotic isolates of the white-rot basidiomycete fungus Dichomitus squalens.</title>
        <authorList>
            <consortium name="DOE Joint Genome Institute"/>
            <person name="Lopez S.C."/>
            <person name="Andreopoulos B."/>
            <person name="Pangilinan J."/>
            <person name="Lipzen A."/>
            <person name="Riley R."/>
            <person name="Ahrendt S."/>
            <person name="Ng V."/>
            <person name="Barry K."/>
            <person name="Daum C."/>
            <person name="Grigoriev I.V."/>
            <person name="Hilden K.S."/>
            <person name="Makela M.R."/>
            <person name="de Vries R.P."/>
        </authorList>
    </citation>
    <scope>NUCLEOTIDE SEQUENCE [LARGE SCALE GENOMIC DNA]</scope>
    <source>
        <strain evidence="1">OM18370.1</strain>
    </source>
</reference>
<gene>
    <name evidence="1" type="ORF">BD311DRAFT_746854</name>
</gene>
<dbReference type="EMBL" id="ML143389">
    <property type="protein sequence ID" value="TBU33952.1"/>
    <property type="molecule type" value="Genomic_DNA"/>
</dbReference>
<proteinExistence type="predicted"/>
<protein>
    <submittedName>
        <fullName evidence="1">Uncharacterized protein</fullName>
    </submittedName>
</protein>
<dbReference type="AlphaFoldDB" id="A0A4Q9N409"/>
<dbReference type="Proteomes" id="UP000292957">
    <property type="component" value="Unassembled WGS sequence"/>
</dbReference>
<evidence type="ECO:0000313" key="1">
    <source>
        <dbReference type="EMBL" id="TBU33952.1"/>
    </source>
</evidence>
<accession>A0A4Q9N409</accession>